<dbReference type="Pfam" id="PF00042">
    <property type="entry name" value="Globin"/>
    <property type="match status" value="1"/>
</dbReference>
<dbReference type="InterPro" id="IPR050532">
    <property type="entry name" value="Globin-like_OT"/>
</dbReference>
<reference evidence="7" key="1">
    <citation type="submission" date="2017-01" db="EMBL/GenBank/DDBJ databases">
        <title>Comparative genomics of anhydrobiosis in the tardigrade Hypsibius dujardini.</title>
        <authorList>
            <person name="Yoshida Y."/>
            <person name="Koutsovoulos G."/>
            <person name="Laetsch D."/>
            <person name="Stevens L."/>
            <person name="Kumar S."/>
            <person name="Horikawa D."/>
            <person name="Ishino K."/>
            <person name="Komine S."/>
            <person name="Tomita M."/>
            <person name="Blaxter M."/>
            <person name="Arakawa K."/>
        </authorList>
    </citation>
    <scope>NUCLEOTIDE SEQUENCE [LARGE SCALE GENOMIC DNA]</scope>
    <source>
        <strain evidence="7">Z151</strain>
    </source>
</reference>
<dbReference type="PANTHER" id="PTHR46458">
    <property type="entry name" value="BLR2807 PROTEIN"/>
    <property type="match status" value="1"/>
</dbReference>
<keyword evidence="7" id="KW-1185">Reference proteome</keyword>
<name>A0A1W0WAN4_HYPEX</name>
<dbReference type="Gene3D" id="1.10.490.10">
    <property type="entry name" value="Globins"/>
    <property type="match status" value="1"/>
</dbReference>
<evidence type="ECO:0000256" key="2">
    <source>
        <dbReference type="ARBA" id="ARBA00022723"/>
    </source>
</evidence>
<feature type="domain" description="Globin" evidence="5">
    <location>
        <begin position="1"/>
        <end position="122"/>
    </location>
</feature>
<dbReference type="InterPro" id="IPR000971">
    <property type="entry name" value="Globin"/>
</dbReference>
<comment type="caution">
    <text evidence="6">The sequence shown here is derived from an EMBL/GenBank/DDBJ whole genome shotgun (WGS) entry which is preliminary data.</text>
</comment>
<dbReference type="PANTHER" id="PTHR46458:SF5">
    <property type="entry name" value="GLOBIN FAMILY PROFILE DOMAIN-CONTAINING PROTEIN"/>
    <property type="match status" value="1"/>
</dbReference>
<dbReference type="SUPFAM" id="SSF46458">
    <property type="entry name" value="Globin-like"/>
    <property type="match status" value="1"/>
</dbReference>
<dbReference type="Proteomes" id="UP000192578">
    <property type="component" value="Unassembled WGS sequence"/>
</dbReference>
<evidence type="ECO:0000256" key="1">
    <source>
        <dbReference type="ARBA" id="ARBA00022617"/>
    </source>
</evidence>
<dbReference type="InterPro" id="IPR012292">
    <property type="entry name" value="Globin/Proto"/>
</dbReference>
<evidence type="ECO:0000256" key="4">
    <source>
        <dbReference type="RuleBase" id="RU000356"/>
    </source>
</evidence>
<evidence type="ECO:0000259" key="5">
    <source>
        <dbReference type="PROSITE" id="PS01033"/>
    </source>
</evidence>
<dbReference type="GO" id="GO:0019825">
    <property type="term" value="F:oxygen binding"/>
    <property type="evidence" value="ECO:0007669"/>
    <property type="project" value="InterPro"/>
</dbReference>
<sequence length="123" mass="14479">MMIKLLNDNPDLKQYFPKFKDKSAEQLRSDEDFEEMALAHINAYDQAIQDSDNVDQLIKNLHGVGRRHKALPGFQEDYLARMEKCLVFALKSVLGDAYTDNMERIYQIWISWTTEQMREGFRS</sequence>
<dbReference type="EMBL" id="MTYJ01000150">
    <property type="protein sequence ID" value="OQV12213.1"/>
    <property type="molecule type" value="Genomic_DNA"/>
</dbReference>
<dbReference type="PROSITE" id="PS01033">
    <property type="entry name" value="GLOBIN"/>
    <property type="match status" value="1"/>
</dbReference>
<dbReference type="OrthoDB" id="6344802at2759"/>
<keyword evidence="1 4" id="KW-0349">Heme</keyword>
<gene>
    <name evidence="6" type="ORF">BV898_13477</name>
</gene>
<organism evidence="6 7">
    <name type="scientific">Hypsibius exemplaris</name>
    <name type="common">Freshwater tardigrade</name>
    <dbReference type="NCBI Taxonomy" id="2072580"/>
    <lineage>
        <taxon>Eukaryota</taxon>
        <taxon>Metazoa</taxon>
        <taxon>Ecdysozoa</taxon>
        <taxon>Tardigrada</taxon>
        <taxon>Eutardigrada</taxon>
        <taxon>Parachela</taxon>
        <taxon>Hypsibioidea</taxon>
        <taxon>Hypsibiidae</taxon>
        <taxon>Hypsibius</taxon>
    </lineage>
</organism>
<evidence type="ECO:0000256" key="3">
    <source>
        <dbReference type="ARBA" id="ARBA00023004"/>
    </source>
</evidence>
<evidence type="ECO:0000313" key="7">
    <source>
        <dbReference type="Proteomes" id="UP000192578"/>
    </source>
</evidence>
<dbReference type="GO" id="GO:0020037">
    <property type="term" value="F:heme binding"/>
    <property type="evidence" value="ECO:0007669"/>
    <property type="project" value="InterPro"/>
</dbReference>
<dbReference type="InterPro" id="IPR009050">
    <property type="entry name" value="Globin-like_sf"/>
</dbReference>
<accession>A0A1W0WAN4</accession>
<dbReference type="GO" id="GO:0005344">
    <property type="term" value="F:oxygen carrier activity"/>
    <property type="evidence" value="ECO:0007669"/>
    <property type="project" value="UniProtKB-KW"/>
</dbReference>
<comment type="similarity">
    <text evidence="4">Belongs to the globin family.</text>
</comment>
<evidence type="ECO:0000313" key="6">
    <source>
        <dbReference type="EMBL" id="OQV12213.1"/>
    </source>
</evidence>
<dbReference type="AlphaFoldDB" id="A0A1W0WAN4"/>
<proteinExistence type="inferred from homology"/>
<keyword evidence="2" id="KW-0479">Metal-binding</keyword>
<keyword evidence="4" id="KW-0561">Oxygen transport</keyword>
<protein>
    <recommendedName>
        <fullName evidence="5">Globin domain-containing protein</fullName>
    </recommendedName>
</protein>
<dbReference type="GO" id="GO:0046872">
    <property type="term" value="F:metal ion binding"/>
    <property type="evidence" value="ECO:0007669"/>
    <property type="project" value="UniProtKB-KW"/>
</dbReference>
<keyword evidence="3" id="KW-0408">Iron</keyword>
<keyword evidence="4" id="KW-0813">Transport</keyword>